<sequence length="114" mass="12603">MSRRKGQRVIAIHEKLSNLAQIAELSLPSVPEVASNENIYESVEPEEKAVDTDMENMILECCSEIMALFSVDREPTPLTEVCACPLRLSGFIRSPFCCVNGDTVCVSNQRTSLP</sequence>
<protein>
    <submittedName>
        <fullName evidence="1">Uncharacterized protein</fullName>
    </submittedName>
</protein>
<evidence type="ECO:0000313" key="1">
    <source>
        <dbReference type="EMBL" id="KAK7824935.1"/>
    </source>
</evidence>
<reference evidence="1 2" key="1">
    <citation type="journal article" date="2023" name="bioRxiv">
        <title>Conserved and derived expression patterns and positive selection on dental genes reveal complex evolutionary context of ever-growing rodent molars.</title>
        <authorList>
            <person name="Calamari Z.T."/>
            <person name="Song A."/>
            <person name="Cohen E."/>
            <person name="Akter M."/>
            <person name="Roy R.D."/>
            <person name="Hallikas O."/>
            <person name="Christensen M.M."/>
            <person name="Li P."/>
            <person name="Marangoni P."/>
            <person name="Jernvall J."/>
            <person name="Klein O.D."/>
        </authorList>
    </citation>
    <scope>NUCLEOTIDE SEQUENCE [LARGE SCALE GENOMIC DNA]</scope>
    <source>
        <strain evidence="1">V071</strain>
    </source>
</reference>
<dbReference type="AlphaFoldDB" id="A0AAW0JEM1"/>
<comment type="caution">
    <text evidence="1">The sequence shown here is derived from an EMBL/GenBank/DDBJ whole genome shotgun (WGS) entry which is preliminary data.</text>
</comment>
<keyword evidence="2" id="KW-1185">Reference proteome</keyword>
<evidence type="ECO:0000313" key="2">
    <source>
        <dbReference type="Proteomes" id="UP001488838"/>
    </source>
</evidence>
<dbReference type="EMBL" id="JBBHLL010000043">
    <property type="protein sequence ID" value="KAK7824935.1"/>
    <property type="molecule type" value="Genomic_DNA"/>
</dbReference>
<organism evidence="1 2">
    <name type="scientific">Myodes glareolus</name>
    <name type="common">Bank vole</name>
    <name type="synonym">Clethrionomys glareolus</name>
    <dbReference type="NCBI Taxonomy" id="447135"/>
    <lineage>
        <taxon>Eukaryota</taxon>
        <taxon>Metazoa</taxon>
        <taxon>Chordata</taxon>
        <taxon>Craniata</taxon>
        <taxon>Vertebrata</taxon>
        <taxon>Euteleostomi</taxon>
        <taxon>Mammalia</taxon>
        <taxon>Eutheria</taxon>
        <taxon>Euarchontoglires</taxon>
        <taxon>Glires</taxon>
        <taxon>Rodentia</taxon>
        <taxon>Myomorpha</taxon>
        <taxon>Muroidea</taxon>
        <taxon>Cricetidae</taxon>
        <taxon>Arvicolinae</taxon>
        <taxon>Myodes</taxon>
    </lineage>
</organism>
<proteinExistence type="predicted"/>
<dbReference type="Proteomes" id="UP001488838">
    <property type="component" value="Unassembled WGS sequence"/>
</dbReference>
<accession>A0AAW0JEM1</accession>
<name>A0AAW0JEM1_MYOGA</name>
<gene>
    <name evidence="1" type="ORF">U0070_014141</name>
</gene>